<dbReference type="PRINTS" id="PR00463">
    <property type="entry name" value="EP450I"/>
</dbReference>
<dbReference type="Pfam" id="PF00067">
    <property type="entry name" value="p450"/>
    <property type="match status" value="1"/>
</dbReference>
<name>A0AAN8VR40_9MAGN</name>
<dbReference type="InterPro" id="IPR036396">
    <property type="entry name" value="Cyt_P450_sf"/>
</dbReference>
<keyword evidence="4 6" id="KW-0408">Iron</keyword>
<proteinExistence type="inferred from homology"/>
<comment type="caution">
    <text evidence="8">The sequence shown here is derived from an EMBL/GenBank/DDBJ whole genome shotgun (WGS) entry which is preliminary data.</text>
</comment>
<evidence type="ECO:0000256" key="7">
    <source>
        <dbReference type="RuleBase" id="RU000461"/>
    </source>
</evidence>
<dbReference type="SUPFAM" id="SSF48264">
    <property type="entry name" value="Cytochrome P450"/>
    <property type="match status" value="1"/>
</dbReference>
<comment type="similarity">
    <text evidence="7">Belongs to the cytochrome P450 family.</text>
</comment>
<feature type="binding site" description="axial binding residue" evidence="6">
    <location>
        <position position="307"/>
    </location>
    <ligand>
        <name>heme</name>
        <dbReference type="ChEBI" id="CHEBI:30413"/>
    </ligand>
    <ligandPart>
        <name>Fe</name>
        <dbReference type="ChEBI" id="CHEBI:18248"/>
    </ligandPart>
</feature>
<dbReference type="EMBL" id="JBAMMX010000006">
    <property type="protein sequence ID" value="KAK6938630.1"/>
    <property type="molecule type" value="Genomic_DNA"/>
</dbReference>
<gene>
    <name evidence="8" type="ORF">RJ641_032138</name>
</gene>
<organism evidence="8 9">
    <name type="scientific">Dillenia turbinata</name>
    <dbReference type="NCBI Taxonomy" id="194707"/>
    <lineage>
        <taxon>Eukaryota</taxon>
        <taxon>Viridiplantae</taxon>
        <taxon>Streptophyta</taxon>
        <taxon>Embryophyta</taxon>
        <taxon>Tracheophyta</taxon>
        <taxon>Spermatophyta</taxon>
        <taxon>Magnoliopsida</taxon>
        <taxon>eudicotyledons</taxon>
        <taxon>Gunneridae</taxon>
        <taxon>Pentapetalae</taxon>
        <taxon>Dilleniales</taxon>
        <taxon>Dilleniaceae</taxon>
        <taxon>Dillenia</taxon>
    </lineage>
</organism>
<evidence type="ECO:0000256" key="5">
    <source>
        <dbReference type="ARBA" id="ARBA00023033"/>
    </source>
</evidence>
<dbReference type="GO" id="GO:0020037">
    <property type="term" value="F:heme binding"/>
    <property type="evidence" value="ECO:0007669"/>
    <property type="project" value="InterPro"/>
</dbReference>
<dbReference type="AlphaFoldDB" id="A0AAN8VR40"/>
<dbReference type="InterPro" id="IPR050651">
    <property type="entry name" value="Plant_Cytochrome_P450_Monoox"/>
</dbReference>
<dbReference type="GO" id="GO:0004497">
    <property type="term" value="F:monooxygenase activity"/>
    <property type="evidence" value="ECO:0007669"/>
    <property type="project" value="UniProtKB-KW"/>
</dbReference>
<evidence type="ECO:0000256" key="4">
    <source>
        <dbReference type="ARBA" id="ARBA00023004"/>
    </source>
</evidence>
<dbReference type="InterPro" id="IPR002401">
    <property type="entry name" value="Cyt_P450_E_grp-I"/>
</dbReference>
<dbReference type="Proteomes" id="UP001370490">
    <property type="component" value="Unassembled WGS sequence"/>
</dbReference>
<keyword evidence="5 7" id="KW-0503">Monooxygenase</keyword>
<reference evidence="8 9" key="1">
    <citation type="submission" date="2023-12" db="EMBL/GenBank/DDBJ databases">
        <title>A high-quality genome assembly for Dillenia turbinata (Dilleniales).</title>
        <authorList>
            <person name="Chanderbali A."/>
        </authorList>
    </citation>
    <scope>NUCLEOTIDE SEQUENCE [LARGE SCALE GENOMIC DNA]</scope>
    <source>
        <strain evidence="8">LSX21</strain>
        <tissue evidence="8">Leaf</tissue>
    </source>
</reference>
<evidence type="ECO:0000313" key="9">
    <source>
        <dbReference type="Proteomes" id="UP001370490"/>
    </source>
</evidence>
<evidence type="ECO:0000256" key="6">
    <source>
        <dbReference type="PIRSR" id="PIRSR602401-1"/>
    </source>
</evidence>
<sequence>MSIQLFCNKSVDSSTPDREEETRFLIGQLFRSSDPSGGHKNVDLFPMVNGLLNNVLTRLAFGKRCDIEPGLFRPGRPMCELDFLPLLRWIGYKGMERNVKKTQRKRCLFLQGKIDEFRRIRGTDVSNSNNNDNNNHGRKPIVETLLSLQDEEPYNYPDDVIRGILQLMFMAGADSVVQCTKVVMSLLLKHPEAFEKVRSEIDRFVGNKRLVDDSDFTKLLYLRRVIYESLRLYSAPLLVPHFSSQDCVVGGYHIPKGTMLLVNAWAIHRSPDLWENPAVFIPERFTGMEGDRVGYKFIPFGAGRRGCPGIEMGLRMTVLVLGALIQCFHWEKSCSGPNSSETNPEILYAPCPSMTDLLSQLSTHAIFEVLCFTLFRVVFEMPDFMIPIKEVEQVEQTEMDFVSYSMRQEVPQIQHMLIQIEHIPFWKVQVHSSSHPKRNNADLKAEQMQNFYLIELRIPSIAYWEGDVGSLSLNSTEIKIR</sequence>
<keyword evidence="2 6" id="KW-0479">Metal-binding</keyword>
<keyword evidence="9" id="KW-1185">Reference proteome</keyword>
<evidence type="ECO:0000256" key="1">
    <source>
        <dbReference type="ARBA" id="ARBA00022617"/>
    </source>
</evidence>
<dbReference type="Gene3D" id="1.10.630.10">
    <property type="entry name" value="Cytochrome P450"/>
    <property type="match status" value="1"/>
</dbReference>
<evidence type="ECO:0000313" key="8">
    <source>
        <dbReference type="EMBL" id="KAK6938630.1"/>
    </source>
</evidence>
<protein>
    <submittedName>
        <fullName evidence="8">Cytochrome P450</fullName>
    </submittedName>
</protein>
<keyword evidence="3 7" id="KW-0560">Oxidoreductase</keyword>
<dbReference type="PANTHER" id="PTHR47947:SF13">
    <property type="entry name" value="CYTOCHROME P450, FAMILY 81, SUBFAMILY K, POLYPEPTIDE 1-RELATED"/>
    <property type="match status" value="1"/>
</dbReference>
<dbReference type="InterPro" id="IPR001128">
    <property type="entry name" value="Cyt_P450"/>
</dbReference>
<dbReference type="GO" id="GO:0016705">
    <property type="term" value="F:oxidoreductase activity, acting on paired donors, with incorporation or reduction of molecular oxygen"/>
    <property type="evidence" value="ECO:0007669"/>
    <property type="project" value="InterPro"/>
</dbReference>
<dbReference type="PROSITE" id="PS00086">
    <property type="entry name" value="CYTOCHROME_P450"/>
    <property type="match status" value="1"/>
</dbReference>
<keyword evidence="1 6" id="KW-0349">Heme</keyword>
<evidence type="ECO:0000256" key="3">
    <source>
        <dbReference type="ARBA" id="ARBA00023002"/>
    </source>
</evidence>
<accession>A0AAN8VR40</accession>
<dbReference type="GO" id="GO:0005506">
    <property type="term" value="F:iron ion binding"/>
    <property type="evidence" value="ECO:0007669"/>
    <property type="project" value="InterPro"/>
</dbReference>
<dbReference type="InterPro" id="IPR017972">
    <property type="entry name" value="Cyt_P450_CS"/>
</dbReference>
<evidence type="ECO:0000256" key="2">
    <source>
        <dbReference type="ARBA" id="ARBA00022723"/>
    </source>
</evidence>
<comment type="cofactor">
    <cofactor evidence="6">
        <name>heme</name>
        <dbReference type="ChEBI" id="CHEBI:30413"/>
    </cofactor>
</comment>
<dbReference type="PANTHER" id="PTHR47947">
    <property type="entry name" value="CYTOCHROME P450 82C3-RELATED"/>
    <property type="match status" value="1"/>
</dbReference>